<evidence type="ECO:0000313" key="1">
    <source>
        <dbReference type="EMBL" id="CAG8701156.1"/>
    </source>
</evidence>
<feature type="non-terminal residue" evidence="1">
    <location>
        <position position="1"/>
    </location>
</feature>
<dbReference type="Proteomes" id="UP000789702">
    <property type="component" value="Unassembled WGS sequence"/>
</dbReference>
<name>A0ACA9PB68_9GLOM</name>
<accession>A0ACA9PB68</accession>
<gene>
    <name evidence="1" type="ORF">DHETER_LOCUS11761</name>
</gene>
<sequence>PDLSVSGNSSPELNNYYEFDLGITSSEPMFTDFLDTQVQIEQPQMVCPLVNNMPLLSDTHDFESSDDISLNNSLIGGLDFHNNFTNTTIDNFTFPVIYQNTSYEMGFDYSFIL</sequence>
<protein>
    <submittedName>
        <fullName evidence="1">4546_t:CDS:1</fullName>
    </submittedName>
</protein>
<keyword evidence="2" id="KW-1185">Reference proteome</keyword>
<dbReference type="EMBL" id="CAJVPU010026780">
    <property type="protein sequence ID" value="CAG8701156.1"/>
    <property type="molecule type" value="Genomic_DNA"/>
</dbReference>
<reference evidence="1" key="1">
    <citation type="submission" date="2021-06" db="EMBL/GenBank/DDBJ databases">
        <authorList>
            <person name="Kallberg Y."/>
            <person name="Tangrot J."/>
            <person name="Rosling A."/>
        </authorList>
    </citation>
    <scope>NUCLEOTIDE SEQUENCE</scope>
    <source>
        <strain evidence="1">IL203A</strain>
    </source>
</reference>
<comment type="caution">
    <text evidence="1">The sequence shown here is derived from an EMBL/GenBank/DDBJ whole genome shotgun (WGS) entry which is preliminary data.</text>
</comment>
<organism evidence="1 2">
    <name type="scientific">Dentiscutata heterogama</name>
    <dbReference type="NCBI Taxonomy" id="1316150"/>
    <lineage>
        <taxon>Eukaryota</taxon>
        <taxon>Fungi</taxon>
        <taxon>Fungi incertae sedis</taxon>
        <taxon>Mucoromycota</taxon>
        <taxon>Glomeromycotina</taxon>
        <taxon>Glomeromycetes</taxon>
        <taxon>Diversisporales</taxon>
        <taxon>Gigasporaceae</taxon>
        <taxon>Dentiscutata</taxon>
    </lineage>
</organism>
<evidence type="ECO:0000313" key="2">
    <source>
        <dbReference type="Proteomes" id="UP000789702"/>
    </source>
</evidence>
<proteinExistence type="predicted"/>